<evidence type="ECO:0000313" key="1">
    <source>
        <dbReference type="EMBL" id="QPB09185.1"/>
    </source>
</evidence>
<sequence length="175" mass="19375">MVKHFAEDFKLMLDLHQRVPVEVLRTSDQVKAAVKVIVDTVSKINEAHPSKLLQSGFAITGSHIAKNTDFVIEQTELKLALSEIVSSSCYRVKIDLVNTKNDCPSSADHHILSEAILLALDIYAVSPSGVRVNDKPKPSLCLANHLQESFKMYSCEAFVNINPYAIDILFPIVSL</sequence>
<dbReference type="EMBL" id="MT701590">
    <property type="protein sequence ID" value="QPB09185.1"/>
    <property type="molecule type" value="Genomic_DNA"/>
</dbReference>
<name>A0A873WM71_9CAUD</name>
<proteinExistence type="predicted"/>
<accession>A0A873WM71</accession>
<evidence type="ECO:0000313" key="2">
    <source>
        <dbReference type="Proteomes" id="UP000662782"/>
    </source>
</evidence>
<dbReference type="Proteomes" id="UP000662782">
    <property type="component" value="Segment"/>
</dbReference>
<reference evidence="1 2" key="1">
    <citation type="submission" date="2020-07" db="EMBL/GenBank/DDBJ databases">
        <title>Complete genome sequence of Klebsiella pneumoniae phage Miami.</title>
        <authorList>
            <person name="Mora D.A."/>
            <person name="Lessor L."/>
            <person name="Gill J."/>
            <person name="Liu M."/>
        </authorList>
    </citation>
    <scope>NUCLEOTIDE SEQUENCE [LARGE SCALE GENOMIC DNA]</scope>
</reference>
<gene>
    <name evidence="1" type="ORF">CPT_Miami_090</name>
</gene>
<keyword evidence="2" id="KW-1185">Reference proteome</keyword>
<protein>
    <submittedName>
        <fullName evidence="1">Uncharacterized protein</fullName>
    </submittedName>
</protein>
<organism evidence="1 2">
    <name type="scientific">Klebsiella phage Miami</name>
    <dbReference type="NCBI Taxonomy" id="2767581"/>
    <lineage>
        <taxon>Viruses</taxon>
        <taxon>Duplodnaviria</taxon>
        <taxon>Heunggongvirae</taxon>
        <taxon>Uroviricota</taxon>
        <taxon>Caudoviricetes</taxon>
        <taxon>Chimalliviridae</taxon>
        <taxon>Miamivirus</taxon>
        <taxon>Miamivirus miami</taxon>
    </lineage>
</organism>